<reference evidence="1" key="1">
    <citation type="journal article" date="2020" name="Nature">
        <title>Giant virus diversity and host interactions through global metagenomics.</title>
        <authorList>
            <person name="Schulz F."/>
            <person name="Roux S."/>
            <person name="Paez-Espino D."/>
            <person name="Jungbluth S."/>
            <person name="Walsh D.A."/>
            <person name="Denef V.J."/>
            <person name="McMahon K.D."/>
            <person name="Konstantinidis K.T."/>
            <person name="Eloe-Fadrosh E.A."/>
            <person name="Kyrpides N.C."/>
            <person name="Woyke T."/>
        </authorList>
    </citation>
    <scope>NUCLEOTIDE SEQUENCE</scope>
    <source>
        <strain evidence="1">GVMAG-M-3300027804-47</strain>
    </source>
</reference>
<evidence type="ECO:0000313" key="1">
    <source>
        <dbReference type="EMBL" id="QHU29345.1"/>
    </source>
</evidence>
<organism evidence="1">
    <name type="scientific">viral metagenome</name>
    <dbReference type="NCBI Taxonomy" id="1070528"/>
    <lineage>
        <taxon>unclassified sequences</taxon>
        <taxon>metagenomes</taxon>
        <taxon>organismal metagenomes</taxon>
    </lineage>
</organism>
<dbReference type="EMBL" id="MN740485">
    <property type="protein sequence ID" value="QHU29345.1"/>
    <property type="molecule type" value="Genomic_DNA"/>
</dbReference>
<accession>A0A6C0LH55</accession>
<name>A0A6C0LH55_9ZZZZ</name>
<dbReference type="AlphaFoldDB" id="A0A6C0LH55"/>
<proteinExistence type="predicted"/>
<sequence>MEKEDMKWYCKKCNKLIDNCIDMDYHNDTVHPDFTNKYVYSWFMRGKTGMSAYD</sequence>
<protein>
    <submittedName>
        <fullName evidence="1">Uncharacterized protein</fullName>
    </submittedName>
</protein>